<dbReference type="Gene3D" id="3.30.2310.20">
    <property type="entry name" value="RelE-like"/>
    <property type="match status" value="1"/>
</dbReference>
<dbReference type="HOGENOM" id="CLU_147162_3_0_5"/>
<dbReference type="InterPro" id="IPR035093">
    <property type="entry name" value="RelE/ParE_toxin_dom_sf"/>
</dbReference>
<reference evidence="4 5" key="1">
    <citation type="journal article" date="2011" name="J. Bacteriol.">
        <title>Complete genome sequence of Polymorphum gilvum SL003B-26A1T, a crude oil-degrading bacterium from oil-polluted saline soil.</title>
        <authorList>
            <person name="Li S.G."/>
            <person name="Tang Y.Q."/>
            <person name="Nie Y."/>
            <person name="Cai M."/>
            <person name="Wu X.L."/>
        </authorList>
    </citation>
    <scope>NUCLEOTIDE SEQUENCE [LARGE SCALE GENOMIC DNA]</scope>
    <source>
        <strain evidence="5">LMG 25793 / CGMCC 1.9160 / SL003B-26A1</strain>
    </source>
</reference>
<keyword evidence="5" id="KW-1185">Reference proteome</keyword>
<dbReference type="RefSeq" id="WP_013652117.1">
    <property type="nucleotide sequence ID" value="NC_015259.1"/>
</dbReference>
<dbReference type="PANTHER" id="PTHR33755">
    <property type="entry name" value="TOXIN PARE1-RELATED"/>
    <property type="match status" value="1"/>
</dbReference>
<dbReference type="KEGG" id="pgv:SL003B_1372"/>
<dbReference type="OrthoDB" id="5457915at2"/>
<gene>
    <name evidence="4" type="ordered locus">SL003B_1372</name>
</gene>
<evidence type="ECO:0000313" key="4">
    <source>
        <dbReference type="EMBL" id="ADZ69800.1"/>
    </source>
</evidence>
<sequence>MRRIQFSPAAEADLDAIWAYTLGQWGEAQAIRYFRDMQATCAGLASGTLSGRSVDDVRPGYFKAAFGAHLLFYRLTEEALVVIRVLHQRMDVARHL</sequence>
<dbReference type="STRING" id="991905.SL003B_1372"/>
<dbReference type="EMBL" id="CP002568">
    <property type="protein sequence ID" value="ADZ69800.1"/>
    <property type="molecule type" value="Genomic_DNA"/>
</dbReference>
<dbReference type="Proteomes" id="UP000008130">
    <property type="component" value="Chromosome"/>
</dbReference>
<evidence type="ECO:0000313" key="5">
    <source>
        <dbReference type="Proteomes" id="UP000008130"/>
    </source>
</evidence>
<evidence type="ECO:0000256" key="1">
    <source>
        <dbReference type="ARBA" id="ARBA00006226"/>
    </source>
</evidence>
<name>F2J2A4_POLGS</name>
<evidence type="ECO:0000256" key="3">
    <source>
        <dbReference type="PIRNR" id="PIRNR029218"/>
    </source>
</evidence>
<evidence type="ECO:0000256" key="2">
    <source>
        <dbReference type="ARBA" id="ARBA00022649"/>
    </source>
</evidence>
<dbReference type="InterPro" id="IPR007712">
    <property type="entry name" value="RelE/ParE_toxin"/>
</dbReference>
<keyword evidence="2" id="KW-1277">Toxin-antitoxin system</keyword>
<dbReference type="PANTHER" id="PTHR33755:SF9">
    <property type="entry name" value="TOXIN PARE1"/>
    <property type="match status" value="1"/>
</dbReference>
<organism evidence="4 5">
    <name type="scientific">Polymorphum gilvum (strain LMG 25793 / CGMCC 1.9160 / SL003B-26A1)</name>
    <dbReference type="NCBI Taxonomy" id="991905"/>
    <lineage>
        <taxon>Bacteria</taxon>
        <taxon>Pseudomonadati</taxon>
        <taxon>Pseudomonadota</taxon>
        <taxon>Alphaproteobacteria</taxon>
        <taxon>Rhodobacterales</taxon>
        <taxon>Paracoccaceae</taxon>
        <taxon>Polymorphum</taxon>
    </lineage>
</organism>
<dbReference type="PIRSF" id="PIRSF029218">
    <property type="entry name" value="ParE"/>
    <property type="match status" value="1"/>
</dbReference>
<dbReference type="InterPro" id="IPR028344">
    <property type="entry name" value="ParE1/4"/>
</dbReference>
<dbReference type="InterPro" id="IPR051803">
    <property type="entry name" value="TA_system_RelE-like_toxin"/>
</dbReference>
<dbReference type="PATRIC" id="fig|991905.3.peg.1411"/>
<protein>
    <recommendedName>
        <fullName evidence="3">Toxin</fullName>
    </recommendedName>
</protein>
<accession>F2J2A4</accession>
<comment type="similarity">
    <text evidence="1 3">Belongs to the RelE toxin family.</text>
</comment>
<dbReference type="GO" id="GO:0016853">
    <property type="term" value="F:isomerase activity"/>
    <property type="evidence" value="ECO:0007669"/>
    <property type="project" value="UniProtKB-KW"/>
</dbReference>
<dbReference type="eggNOG" id="COG3668">
    <property type="taxonomic scope" value="Bacteria"/>
</dbReference>
<keyword evidence="4" id="KW-0413">Isomerase</keyword>
<dbReference type="Pfam" id="PF05016">
    <property type="entry name" value="ParE_toxin"/>
    <property type="match status" value="1"/>
</dbReference>
<dbReference type="AlphaFoldDB" id="F2J2A4"/>
<proteinExistence type="inferred from homology"/>